<feature type="chain" id="PRO_5017546526" evidence="1">
    <location>
        <begin position="25"/>
        <end position="170"/>
    </location>
</feature>
<evidence type="ECO:0000313" key="3">
    <source>
        <dbReference type="Proteomes" id="UP000256869"/>
    </source>
</evidence>
<reference evidence="2 3" key="1">
    <citation type="submission" date="2018-07" db="EMBL/GenBank/DDBJ databases">
        <title>Genomic Encyclopedia of Type Strains, Phase III (KMG-III): the genomes of soil and plant-associated and newly described type strains.</title>
        <authorList>
            <person name="Whitman W."/>
        </authorList>
    </citation>
    <scope>NUCLEOTIDE SEQUENCE [LARGE SCALE GENOMIC DNA]</scope>
    <source>
        <strain evidence="2 3">CECT 8236</strain>
    </source>
</reference>
<name>A0A3D9IWV9_9BACL</name>
<proteinExistence type="predicted"/>
<gene>
    <name evidence="2" type="ORF">DFP95_101699</name>
</gene>
<dbReference type="Proteomes" id="UP000256869">
    <property type="component" value="Unassembled WGS sequence"/>
</dbReference>
<evidence type="ECO:0000313" key="2">
    <source>
        <dbReference type="EMBL" id="RED66201.1"/>
    </source>
</evidence>
<dbReference type="RefSeq" id="WP_115991139.1">
    <property type="nucleotide sequence ID" value="NZ_QRDY01000001.1"/>
</dbReference>
<feature type="signal peptide" evidence="1">
    <location>
        <begin position="1"/>
        <end position="24"/>
    </location>
</feature>
<dbReference type="AlphaFoldDB" id="A0A3D9IWV9"/>
<accession>A0A3D9IWV9</accession>
<comment type="caution">
    <text evidence="2">The sequence shown here is derived from an EMBL/GenBank/DDBJ whole genome shotgun (WGS) entry which is preliminary data.</text>
</comment>
<keyword evidence="3" id="KW-1185">Reference proteome</keyword>
<dbReference type="OrthoDB" id="2678247at2"/>
<organism evidence="2 3">
    <name type="scientific">Cohnella lupini</name>
    <dbReference type="NCBI Taxonomy" id="1294267"/>
    <lineage>
        <taxon>Bacteria</taxon>
        <taxon>Bacillati</taxon>
        <taxon>Bacillota</taxon>
        <taxon>Bacilli</taxon>
        <taxon>Bacillales</taxon>
        <taxon>Paenibacillaceae</taxon>
        <taxon>Cohnella</taxon>
    </lineage>
</organism>
<sequence>MLNKMLISFAAVLFGFMSLGFIKANTTDYSPVPRDSDTRAAYVDRIYQENGKTYIDADFIDWYEGEEANKVFREREQDPEMTETPDGYYIVNDDTKLTKLEIADDAKVFMQLYNRTGNIEEADIVWNEKITADKFLSLFADDSEMDMKQFPYHLTVENGIIVKITQQYIP</sequence>
<evidence type="ECO:0000256" key="1">
    <source>
        <dbReference type="SAM" id="SignalP"/>
    </source>
</evidence>
<dbReference type="EMBL" id="QRDY01000001">
    <property type="protein sequence ID" value="RED66201.1"/>
    <property type="molecule type" value="Genomic_DNA"/>
</dbReference>
<protein>
    <submittedName>
        <fullName evidence="2">Uncharacterized protein</fullName>
    </submittedName>
</protein>
<keyword evidence="1" id="KW-0732">Signal</keyword>